<organism evidence="6 7">
    <name type="scientific">Streptococcus oralis subsp. tigurinus</name>
    <dbReference type="NCBI Taxonomy" id="1077464"/>
    <lineage>
        <taxon>Bacteria</taxon>
        <taxon>Bacillati</taxon>
        <taxon>Bacillota</taxon>
        <taxon>Bacilli</taxon>
        <taxon>Lactobacillales</taxon>
        <taxon>Streptococcaceae</taxon>
        <taxon>Streptococcus</taxon>
    </lineage>
</organism>
<evidence type="ECO:0000256" key="1">
    <source>
        <dbReference type="ARBA" id="ARBA00004776"/>
    </source>
</evidence>
<dbReference type="EMBL" id="LNVF01000001">
    <property type="protein sequence ID" value="ORJ28966.1"/>
    <property type="molecule type" value="Genomic_DNA"/>
</dbReference>
<comment type="caution">
    <text evidence="6">The sequence shown here is derived from an EMBL/GenBank/DDBJ whole genome shotgun (WGS) entry which is preliminary data.</text>
</comment>
<dbReference type="Proteomes" id="UP000192428">
    <property type="component" value="Unassembled WGS sequence"/>
</dbReference>
<evidence type="ECO:0000256" key="4">
    <source>
        <dbReference type="ARBA" id="ARBA00022679"/>
    </source>
</evidence>
<dbReference type="GO" id="GO:0016757">
    <property type="term" value="F:glycosyltransferase activity"/>
    <property type="evidence" value="ECO:0007669"/>
    <property type="project" value="UniProtKB-KW"/>
</dbReference>
<dbReference type="PANTHER" id="PTHR43179">
    <property type="entry name" value="RHAMNOSYLTRANSFERASE WBBL"/>
    <property type="match status" value="1"/>
</dbReference>
<accession>A0A1X0WQB1</accession>
<dbReference type="InterPro" id="IPR001173">
    <property type="entry name" value="Glyco_trans_2-like"/>
</dbReference>
<gene>
    <name evidence="6" type="ORF">ATE34_02275</name>
</gene>
<dbReference type="InterPro" id="IPR029044">
    <property type="entry name" value="Nucleotide-diphossugar_trans"/>
</dbReference>
<evidence type="ECO:0000256" key="3">
    <source>
        <dbReference type="ARBA" id="ARBA00022676"/>
    </source>
</evidence>
<evidence type="ECO:0000256" key="2">
    <source>
        <dbReference type="ARBA" id="ARBA00006739"/>
    </source>
</evidence>
<dbReference type="CDD" id="cd04185">
    <property type="entry name" value="GT_2_like_b"/>
    <property type="match status" value="1"/>
</dbReference>
<name>A0A1X0WQB1_STROR</name>
<dbReference type="AlphaFoldDB" id="A0A1X0WQB1"/>
<dbReference type="SUPFAM" id="SSF53448">
    <property type="entry name" value="Nucleotide-diphospho-sugar transferases"/>
    <property type="match status" value="1"/>
</dbReference>
<evidence type="ECO:0000259" key="5">
    <source>
        <dbReference type="Pfam" id="PF00535"/>
    </source>
</evidence>
<dbReference type="Pfam" id="PF00535">
    <property type="entry name" value="Glycos_transf_2"/>
    <property type="match status" value="1"/>
</dbReference>
<dbReference type="Gene3D" id="3.90.550.10">
    <property type="entry name" value="Spore Coat Polysaccharide Biosynthesis Protein SpsA, Chain A"/>
    <property type="match status" value="1"/>
</dbReference>
<evidence type="ECO:0000313" key="7">
    <source>
        <dbReference type="Proteomes" id="UP000192428"/>
    </source>
</evidence>
<protein>
    <submittedName>
        <fullName evidence="6">Glycosyl transferase family 2</fullName>
    </submittedName>
</protein>
<feature type="domain" description="Glycosyltransferase 2-like" evidence="5">
    <location>
        <begin position="6"/>
        <end position="153"/>
    </location>
</feature>
<proteinExistence type="inferred from homology"/>
<comment type="pathway">
    <text evidence="1">Cell wall biogenesis; cell wall polysaccharide biosynthesis.</text>
</comment>
<dbReference type="RefSeq" id="WP_084910630.1">
    <property type="nucleotide sequence ID" value="NZ_LNVF01000001.1"/>
</dbReference>
<keyword evidence="3" id="KW-0328">Glycosyltransferase</keyword>
<sequence length="325" mass="37945">MPTVCALVVTYNRSKYLQKALEGILNQQQEISGVLIYNNNATDNTEETLIKLGYVDSKGDKIKENYLYSTEKDGKHFYYYHNDENLGGAGGFANGIRLISELNYDYVWIMDDDVYPEPNCLAEIMKQMGAQNVQVGIPNRTDENFDDRAIIGFDFDDYHKFWTEMRKTVTYGPFNDDAIKVVDMPFEGPVVEMSLLRKVGIPDSGFFIEYDDSDFAQRLQKYSEIIFVTKAQLHRQLAVKVDPSVVKKEEPYNWRNYYKIRNNIIFDKRYGKNWKVRQLSPIILIAHHIVLANRRGHLKQNLPIIWKAFWDGVFQRMGKRVDPNY</sequence>
<keyword evidence="4 6" id="KW-0808">Transferase</keyword>
<evidence type="ECO:0000313" key="6">
    <source>
        <dbReference type="EMBL" id="ORJ28966.1"/>
    </source>
</evidence>
<dbReference type="PANTHER" id="PTHR43179:SF12">
    <property type="entry name" value="GALACTOFURANOSYLTRANSFERASE GLFT2"/>
    <property type="match status" value="1"/>
</dbReference>
<comment type="similarity">
    <text evidence="2">Belongs to the glycosyltransferase 2 family.</text>
</comment>
<reference evidence="6 7" key="1">
    <citation type="journal article" date="2016" name="PLoS ONE">
        <title>Comparative Genomics Analysis of Streptococcus tigurinus Strains Identifies Genetic Elements Specifically and Uniquely Present in Highly Virulent Strains.</title>
        <authorList>
            <person name="Diene S.M."/>
            <person name="Francois P."/>
            <person name="Zbinden A."/>
            <person name="Entenza J.M."/>
            <person name="Resch G."/>
        </authorList>
    </citation>
    <scope>NUCLEOTIDE SEQUENCE [LARGE SCALE GENOMIC DNA]</scope>
    <source>
        <strain evidence="6 7">AZ_8</strain>
    </source>
</reference>